<feature type="compositionally biased region" description="Basic and acidic residues" evidence="1">
    <location>
        <begin position="9"/>
        <end position="33"/>
    </location>
</feature>
<sequence length="165" mass="18707">RAWKQRHKEQREREKAIDRAEADRRSERRKAETLARLPARKRGNSADYRARQKAAAAELLADLDMPEPVVDQAQIAGETAAFVAWLATDGPRQRQLRRENVDINDLMETRAVFLATRDLMLKFPKLAARFEAATGRPWDRHQAKRRVALLAALESAGGPWSGDAV</sequence>
<feature type="region of interest" description="Disordered" evidence="1">
    <location>
        <begin position="1"/>
        <end position="48"/>
    </location>
</feature>
<dbReference type="RefSeq" id="WP_346013973.1">
    <property type="nucleotide sequence ID" value="NZ_JAQYXP010000013.1"/>
</dbReference>
<evidence type="ECO:0000313" key="2">
    <source>
        <dbReference type="EMBL" id="MEN3239028.1"/>
    </source>
</evidence>
<comment type="caution">
    <text evidence="2">The sequence shown here is derived from an EMBL/GenBank/DDBJ whole genome shotgun (WGS) entry which is preliminary data.</text>
</comment>
<gene>
    <name evidence="2" type="ORF">PUR29_36945</name>
</gene>
<organism evidence="2 3">
    <name type="scientific">Methylobacterium ajmalii</name>
    <dbReference type="NCBI Taxonomy" id="2738439"/>
    <lineage>
        <taxon>Bacteria</taxon>
        <taxon>Pseudomonadati</taxon>
        <taxon>Pseudomonadota</taxon>
        <taxon>Alphaproteobacteria</taxon>
        <taxon>Hyphomicrobiales</taxon>
        <taxon>Methylobacteriaceae</taxon>
        <taxon>Methylobacterium</taxon>
    </lineage>
</organism>
<accession>A0ABV0A5A8</accession>
<reference evidence="2 3" key="1">
    <citation type="journal article" date="2023" name="PLoS ONE">
        <title>Complete genome assembly of Hawai'i environmental nontuberculous mycobacteria reveals unexpected co-isolation with methylobacteria.</title>
        <authorList>
            <person name="Hendrix J."/>
            <person name="Epperson L.E."/>
            <person name="Tong E.I."/>
            <person name="Chan Y.L."/>
            <person name="Hasan N.A."/>
            <person name="Dawrs S.N."/>
            <person name="Norton G.J."/>
            <person name="Virdi R."/>
            <person name="Crooks J.L."/>
            <person name="Chan E.D."/>
            <person name="Honda J.R."/>
            <person name="Strong M."/>
        </authorList>
    </citation>
    <scope>NUCLEOTIDE SEQUENCE [LARGE SCALE GENOMIC DNA]</scope>
    <source>
        <strain evidence="2 3">NJH_HI04-1</strain>
    </source>
</reference>
<name>A0ABV0A5A8_9HYPH</name>
<proteinExistence type="predicted"/>
<evidence type="ECO:0000256" key="1">
    <source>
        <dbReference type="SAM" id="MobiDB-lite"/>
    </source>
</evidence>
<protein>
    <submittedName>
        <fullName evidence="2">Uncharacterized protein</fullName>
    </submittedName>
</protein>
<dbReference type="Proteomes" id="UP001407347">
    <property type="component" value="Unassembled WGS sequence"/>
</dbReference>
<keyword evidence="3" id="KW-1185">Reference proteome</keyword>
<dbReference type="EMBL" id="JAQYXP010000013">
    <property type="protein sequence ID" value="MEN3239028.1"/>
    <property type="molecule type" value="Genomic_DNA"/>
</dbReference>
<feature type="non-terminal residue" evidence="2">
    <location>
        <position position="1"/>
    </location>
</feature>
<evidence type="ECO:0000313" key="3">
    <source>
        <dbReference type="Proteomes" id="UP001407347"/>
    </source>
</evidence>